<name>A0ABW1VCD1_9MICO</name>
<keyword evidence="1" id="KW-0560">Oxidoreductase</keyword>
<dbReference type="Gene3D" id="1.20.1260.10">
    <property type="match status" value="1"/>
</dbReference>
<keyword evidence="2" id="KW-1185">Reference proteome</keyword>
<dbReference type="PANTHER" id="PTHR30458">
    <property type="entry name" value="PHENYLACETIC ACID DEGRADATION PROTEIN PAA"/>
    <property type="match status" value="1"/>
</dbReference>
<dbReference type="InterPro" id="IPR007814">
    <property type="entry name" value="PaaA_PaaC"/>
</dbReference>
<reference evidence="2" key="1">
    <citation type="journal article" date="2019" name="Int. J. Syst. Evol. Microbiol.">
        <title>The Global Catalogue of Microorganisms (GCM) 10K type strain sequencing project: providing services to taxonomists for standard genome sequencing and annotation.</title>
        <authorList>
            <consortium name="The Broad Institute Genomics Platform"/>
            <consortium name="The Broad Institute Genome Sequencing Center for Infectious Disease"/>
            <person name="Wu L."/>
            <person name="Ma J."/>
        </authorList>
    </citation>
    <scope>NUCLEOTIDE SEQUENCE [LARGE SCALE GENOMIC DNA]</scope>
    <source>
        <strain evidence="2">CCUG 43304</strain>
    </source>
</reference>
<protein>
    <submittedName>
        <fullName evidence="1">1,2-phenylacetyl-CoA epoxidase subunit PaaC</fullName>
        <ecNumber evidence="1">1.14.13.149</ecNumber>
    </submittedName>
</protein>
<evidence type="ECO:0000313" key="2">
    <source>
        <dbReference type="Proteomes" id="UP001596306"/>
    </source>
</evidence>
<evidence type="ECO:0000313" key="1">
    <source>
        <dbReference type="EMBL" id="MFC6355556.1"/>
    </source>
</evidence>
<sequence>MGNALTPEDIVRDGRKAPSDVAEYALRLGDDALVLAQRLGWWIARAPEIEEDIALANIALDELGHARSFLSYAGSAWGKNEDDLAYFRDEPEWRSAHIFELPNGDFAHTIVRQFAVSHFQCELYARLAASADETLAAIAAKAVKEVDYHRDHSVHWLLRLALGTEESERRTRIALDDVWPYVDELFRDDALIDALPHVAVRPSELRPSFDAAVSSVLAEAGLESSTRFTARGGGRDGIHSEHLGTLLAEMQVLARQHPGLSW</sequence>
<dbReference type="InterPro" id="IPR011882">
    <property type="entry name" value="PaaC"/>
</dbReference>
<comment type="caution">
    <text evidence="1">The sequence shown here is derived from an EMBL/GenBank/DDBJ whole genome shotgun (WGS) entry which is preliminary data.</text>
</comment>
<dbReference type="PANTHER" id="PTHR30458:SF0">
    <property type="entry name" value="1,2-PHENYLACETYL-COA EPOXIDASE, SUBUNIT C"/>
    <property type="match status" value="1"/>
</dbReference>
<dbReference type="NCBIfam" id="TIGR02158">
    <property type="entry name" value="PA_CoA_Oxy3"/>
    <property type="match status" value="1"/>
</dbReference>
<dbReference type="InterPro" id="IPR009078">
    <property type="entry name" value="Ferritin-like_SF"/>
</dbReference>
<dbReference type="Proteomes" id="UP001596306">
    <property type="component" value="Unassembled WGS sequence"/>
</dbReference>
<dbReference type="SUPFAM" id="SSF47240">
    <property type="entry name" value="Ferritin-like"/>
    <property type="match status" value="1"/>
</dbReference>
<dbReference type="RefSeq" id="WP_386729666.1">
    <property type="nucleotide sequence ID" value="NZ_JBHSTP010000001.1"/>
</dbReference>
<dbReference type="EC" id="1.14.13.149" evidence="1"/>
<dbReference type="InterPro" id="IPR012347">
    <property type="entry name" value="Ferritin-like"/>
</dbReference>
<dbReference type="GO" id="GO:0097266">
    <property type="term" value="F:phenylacetyl-CoA 1,2-epoxidase activity"/>
    <property type="evidence" value="ECO:0007669"/>
    <property type="project" value="UniProtKB-EC"/>
</dbReference>
<dbReference type="InterPro" id="IPR052703">
    <property type="entry name" value="Aromatic_CoA_ox/epox"/>
</dbReference>
<dbReference type="PIRSF" id="PIRSF037834">
    <property type="entry name" value="PA_CoA_Oase3"/>
    <property type="match status" value="1"/>
</dbReference>
<gene>
    <name evidence="1" type="primary">paaC</name>
    <name evidence="1" type="ORF">ACFQB0_05485</name>
</gene>
<accession>A0ABW1VCD1</accession>
<proteinExistence type="predicted"/>
<dbReference type="EMBL" id="JBHSTP010000001">
    <property type="protein sequence ID" value="MFC6355556.1"/>
    <property type="molecule type" value="Genomic_DNA"/>
</dbReference>
<organism evidence="1 2">
    <name type="scientific">Luethyella okanaganae</name>
    <dbReference type="NCBI Taxonomy" id="69372"/>
    <lineage>
        <taxon>Bacteria</taxon>
        <taxon>Bacillati</taxon>
        <taxon>Actinomycetota</taxon>
        <taxon>Actinomycetes</taxon>
        <taxon>Micrococcales</taxon>
        <taxon>Microbacteriaceae</taxon>
        <taxon>Luethyella</taxon>
    </lineage>
</organism>
<dbReference type="Pfam" id="PF05138">
    <property type="entry name" value="PaaA_PaaC"/>
    <property type="match status" value="1"/>
</dbReference>